<keyword evidence="2" id="KW-1185">Reference proteome</keyword>
<dbReference type="Proteomes" id="UP001396334">
    <property type="component" value="Unassembled WGS sequence"/>
</dbReference>
<evidence type="ECO:0000313" key="2">
    <source>
        <dbReference type="Proteomes" id="UP001396334"/>
    </source>
</evidence>
<accession>A0ABR2RU83</accession>
<name>A0ABR2RU83_9ROSI</name>
<sequence length="116" mass="12735">MQRFPAHVAHSHAYDARRLQEATDRPAVALTVAPSQPLNFTDGAFDAGDQGKPRMGFEYGGKADDEGEGWWQFDVDGDGSMVNRLGVRMNRWSITVVAVMKVARWGKSPLVAMGVD</sequence>
<gene>
    <name evidence="1" type="ORF">V6N11_078967</name>
</gene>
<dbReference type="EMBL" id="JBBPBN010000020">
    <property type="protein sequence ID" value="KAK9016471.1"/>
    <property type="molecule type" value="Genomic_DNA"/>
</dbReference>
<organism evidence="1 2">
    <name type="scientific">Hibiscus sabdariffa</name>
    <name type="common">roselle</name>
    <dbReference type="NCBI Taxonomy" id="183260"/>
    <lineage>
        <taxon>Eukaryota</taxon>
        <taxon>Viridiplantae</taxon>
        <taxon>Streptophyta</taxon>
        <taxon>Embryophyta</taxon>
        <taxon>Tracheophyta</taxon>
        <taxon>Spermatophyta</taxon>
        <taxon>Magnoliopsida</taxon>
        <taxon>eudicotyledons</taxon>
        <taxon>Gunneridae</taxon>
        <taxon>Pentapetalae</taxon>
        <taxon>rosids</taxon>
        <taxon>malvids</taxon>
        <taxon>Malvales</taxon>
        <taxon>Malvaceae</taxon>
        <taxon>Malvoideae</taxon>
        <taxon>Hibiscus</taxon>
    </lineage>
</organism>
<reference evidence="1 2" key="1">
    <citation type="journal article" date="2024" name="G3 (Bethesda)">
        <title>Genome assembly of Hibiscus sabdariffa L. provides insights into metabolisms of medicinal natural products.</title>
        <authorList>
            <person name="Kim T."/>
        </authorList>
    </citation>
    <scope>NUCLEOTIDE SEQUENCE [LARGE SCALE GENOMIC DNA]</scope>
    <source>
        <strain evidence="1">TK-2024</strain>
        <tissue evidence="1">Old leaves</tissue>
    </source>
</reference>
<comment type="caution">
    <text evidence="1">The sequence shown here is derived from an EMBL/GenBank/DDBJ whole genome shotgun (WGS) entry which is preliminary data.</text>
</comment>
<protein>
    <submittedName>
        <fullName evidence="1">Uncharacterized protein</fullName>
    </submittedName>
</protein>
<evidence type="ECO:0000313" key="1">
    <source>
        <dbReference type="EMBL" id="KAK9016471.1"/>
    </source>
</evidence>
<proteinExistence type="predicted"/>